<dbReference type="InterPro" id="IPR011527">
    <property type="entry name" value="ABC1_TM_dom"/>
</dbReference>
<dbReference type="CDD" id="cd18580">
    <property type="entry name" value="ABC_6TM_ABCC_D2"/>
    <property type="match status" value="1"/>
</dbReference>
<dbReference type="CDD" id="cd03244">
    <property type="entry name" value="ABCC_MRP_domain2"/>
    <property type="match status" value="1"/>
</dbReference>
<keyword evidence="6" id="KW-0677">Repeat</keyword>
<dbReference type="Pfam" id="PF00664">
    <property type="entry name" value="ABC_membrane"/>
    <property type="match status" value="2"/>
</dbReference>
<proteinExistence type="inferred from homology"/>
<dbReference type="SUPFAM" id="SSF90123">
    <property type="entry name" value="ABC transporter transmembrane region"/>
    <property type="match status" value="2"/>
</dbReference>
<evidence type="ECO:0000256" key="6">
    <source>
        <dbReference type="ARBA" id="ARBA00022737"/>
    </source>
</evidence>
<dbReference type="PROSITE" id="PS50929">
    <property type="entry name" value="ABC_TM1F"/>
    <property type="match status" value="2"/>
</dbReference>
<dbReference type="Gramene" id="Potri.T125806.1.v4.1">
    <property type="protein sequence ID" value="Potri.T125806.1.v4.1"/>
    <property type="gene ID" value="Potri.T125806.v4.1"/>
</dbReference>
<evidence type="ECO:0000313" key="17">
    <source>
        <dbReference type="EMBL" id="PNT46548.2"/>
    </source>
</evidence>
<keyword evidence="4" id="KW-0813">Transport</keyword>
<dbReference type="GO" id="GO:0008559">
    <property type="term" value="F:ABC-type xenobiotic transporter activity"/>
    <property type="evidence" value="ECO:0007669"/>
    <property type="project" value="UniProtKB-EC"/>
</dbReference>
<feature type="domain" description="ABC transmembrane type-1" evidence="16">
    <location>
        <begin position="924"/>
        <end position="1203"/>
    </location>
</feature>
<dbReference type="STRING" id="3694.A0A2K2B9U0"/>
<dbReference type="InterPro" id="IPR003439">
    <property type="entry name" value="ABC_transporter-like_ATP-bd"/>
</dbReference>
<dbReference type="OrthoDB" id="6500128at2759"/>
<feature type="transmembrane region" description="Helical" evidence="14">
    <location>
        <begin position="100"/>
        <end position="120"/>
    </location>
</feature>
<evidence type="ECO:0000256" key="5">
    <source>
        <dbReference type="ARBA" id="ARBA00022692"/>
    </source>
</evidence>
<evidence type="ECO:0000259" key="15">
    <source>
        <dbReference type="PROSITE" id="PS50893"/>
    </source>
</evidence>
<dbReference type="CDD" id="cd03250">
    <property type="entry name" value="ABCC_MRP_domain1"/>
    <property type="match status" value="1"/>
</dbReference>
<evidence type="ECO:0000256" key="13">
    <source>
        <dbReference type="SAM" id="MobiDB-lite"/>
    </source>
</evidence>
<feature type="region of interest" description="Disordered" evidence="13">
    <location>
        <begin position="846"/>
        <end position="874"/>
    </location>
</feature>
<dbReference type="PROSITE" id="PS50893">
    <property type="entry name" value="ABC_TRANSPORTER_2"/>
    <property type="match status" value="2"/>
</dbReference>
<comment type="similarity">
    <text evidence="2">Belongs to the ABC transporter superfamily. ABCC family. Conjugate transporter (TC 3.A.1.208) subfamily.</text>
</comment>
<dbReference type="Gene3D" id="1.20.1560.10">
    <property type="entry name" value="ABC transporter type 1, transmembrane domain"/>
    <property type="match status" value="2"/>
</dbReference>
<evidence type="ECO:0000259" key="16">
    <source>
        <dbReference type="PROSITE" id="PS50929"/>
    </source>
</evidence>
<feature type="transmembrane region" description="Helical" evidence="14">
    <location>
        <begin position="288"/>
        <end position="312"/>
    </location>
</feature>
<comment type="subcellular location">
    <subcellularLocation>
        <location evidence="1">Membrane</location>
        <topology evidence="1">Multi-pass membrane protein</topology>
    </subcellularLocation>
</comment>
<feature type="transmembrane region" description="Helical" evidence="14">
    <location>
        <begin position="408"/>
        <end position="429"/>
    </location>
</feature>
<feature type="transmembrane region" description="Helical" evidence="14">
    <location>
        <begin position="1152"/>
        <end position="1169"/>
    </location>
</feature>
<dbReference type="InParanoid" id="A0A2K2B9U0"/>
<keyword evidence="11 14" id="KW-0472">Membrane</keyword>
<feature type="transmembrane region" description="Helical" evidence="14">
    <location>
        <begin position="435"/>
        <end position="454"/>
    </location>
</feature>
<dbReference type="PANTHER" id="PTHR24223">
    <property type="entry name" value="ATP-BINDING CASSETTE SUB-FAMILY C"/>
    <property type="match status" value="1"/>
</dbReference>
<reference evidence="17 18" key="1">
    <citation type="journal article" date="2006" name="Science">
        <title>The genome of black cottonwood, Populus trichocarpa (Torr. &amp; Gray).</title>
        <authorList>
            <person name="Tuskan G.A."/>
            <person name="Difazio S."/>
            <person name="Jansson S."/>
            <person name="Bohlmann J."/>
            <person name="Grigoriev I."/>
            <person name="Hellsten U."/>
            <person name="Putnam N."/>
            <person name="Ralph S."/>
            <person name="Rombauts S."/>
            <person name="Salamov A."/>
            <person name="Schein J."/>
            <person name="Sterck L."/>
            <person name="Aerts A."/>
            <person name="Bhalerao R.R."/>
            <person name="Bhalerao R.P."/>
            <person name="Blaudez D."/>
            <person name="Boerjan W."/>
            <person name="Brun A."/>
            <person name="Brunner A."/>
            <person name="Busov V."/>
            <person name="Campbell M."/>
            <person name="Carlson J."/>
            <person name="Chalot M."/>
            <person name="Chapman J."/>
            <person name="Chen G.L."/>
            <person name="Cooper D."/>
            <person name="Coutinho P.M."/>
            <person name="Couturier J."/>
            <person name="Covert S."/>
            <person name="Cronk Q."/>
            <person name="Cunningham R."/>
            <person name="Davis J."/>
            <person name="Degroeve S."/>
            <person name="Dejardin A."/>
            <person name="Depamphilis C."/>
            <person name="Detter J."/>
            <person name="Dirks B."/>
            <person name="Dubchak I."/>
            <person name="Duplessis S."/>
            <person name="Ehlting J."/>
            <person name="Ellis B."/>
            <person name="Gendler K."/>
            <person name="Goodstein D."/>
            <person name="Gribskov M."/>
            <person name="Grimwood J."/>
            <person name="Groover A."/>
            <person name="Gunter L."/>
            <person name="Hamberger B."/>
            <person name="Heinze B."/>
            <person name="Helariutta Y."/>
            <person name="Henrissat B."/>
            <person name="Holligan D."/>
            <person name="Holt R."/>
            <person name="Huang W."/>
            <person name="Islam-Faridi N."/>
            <person name="Jones S."/>
            <person name="Jones-Rhoades M."/>
            <person name="Jorgensen R."/>
            <person name="Joshi C."/>
            <person name="Kangasjarvi J."/>
            <person name="Karlsson J."/>
            <person name="Kelleher C."/>
            <person name="Kirkpatrick R."/>
            <person name="Kirst M."/>
            <person name="Kohler A."/>
            <person name="Kalluri U."/>
            <person name="Larimer F."/>
            <person name="Leebens-Mack J."/>
            <person name="Leple J.C."/>
            <person name="Locascio P."/>
            <person name="Lou Y."/>
            <person name="Lucas S."/>
            <person name="Martin F."/>
            <person name="Montanini B."/>
            <person name="Napoli C."/>
            <person name="Nelson D.R."/>
            <person name="Nelson C."/>
            <person name="Nieminen K."/>
            <person name="Nilsson O."/>
            <person name="Pereda V."/>
            <person name="Peter G."/>
            <person name="Philippe R."/>
            <person name="Pilate G."/>
            <person name="Poliakov A."/>
            <person name="Razumovskaya J."/>
            <person name="Richardson P."/>
            <person name="Rinaldi C."/>
            <person name="Ritland K."/>
            <person name="Rouze P."/>
            <person name="Ryaboy D."/>
            <person name="Schmutz J."/>
            <person name="Schrader J."/>
            <person name="Segerman B."/>
            <person name="Shin H."/>
            <person name="Siddiqui A."/>
            <person name="Sterky F."/>
            <person name="Terry A."/>
            <person name="Tsai C.J."/>
            <person name="Uberbacher E."/>
            <person name="Unneberg P."/>
            <person name="Vahala J."/>
            <person name="Wall K."/>
            <person name="Wessler S."/>
            <person name="Yang G."/>
            <person name="Yin T."/>
            <person name="Douglas C."/>
            <person name="Marra M."/>
            <person name="Sandberg G."/>
            <person name="Van de Peer Y."/>
            <person name="Rokhsar D."/>
        </authorList>
    </citation>
    <scope>NUCLEOTIDE SEQUENCE [LARGE SCALE GENOMIC DNA]</scope>
    <source>
        <strain evidence="18">cv. Nisqually</strain>
    </source>
</reference>
<dbReference type="Gene3D" id="3.40.50.300">
    <property type="entry name" value="P-loop containing nucleotide triphosphate hydrolases"/>
    <property type="match status" value="2"/>
</dbReference>
<dbReference type="FunFam" id="3.40.50.300:FF:000169">
    <property type="entry name" value="ABC transporter C family member 3"/>
    <property type="match status" value="1"/>
</dbReference>
<dbReference type="Pfam" id="PF00005">
    <property type="entry name" value="ABC_tran"/>
    <property type="match status" value="2"/>
</dbReference>
<dbReference type="SUPFAM" id="SSF52540">
    <property type="entry name" value="P-loop containing nucleoside triphosphate hydrolases"/>
    <property type="match status" value="2"/>
</dbReference>
<dbReference type="InterPro" id="IPR044726">
    <property type="entry name" value="ABCC_6TM_D2"/>
</dbReference>
<dbReference type="Proteomes" id="UP000006729">
    <property type="component" value="Chromosome 3"/>
</dbReference>
<evidence type="ECO:0000256" key="14">
    <source>
        <dbReference type="SAM" id="Phobius"/>
    </source>
</evidence>
<dbReference type="OMA" id="DQSAADM"/>
<dbReference type="EC" id="7.6.2.2" evidence="3"/>
<dbReference type="GO" id="GO:0055085">
    <property type="term" value="P:transmembrane transport"/>
    <property type="evidence" value="ECO:0000318"/>
    <property type="project" value="GO_Central"/>
</dbReference>
<dbReference type="GO" id="GO:0140359">
    <property type="term" value="F:ABC-type transporter activity"/>
    <property type="evidence" value="ECO:0000318"/>
    <property type="project" value="GO_Central"/>
</dbReference>
<evidence type="ECO:0000256" key="11">
    <source>
        <dbReference type="ARBA" id="ARBA00023136"/>
    </source>
</evidence>
<sequence>MHAPGSNIDFLLKSIFIRGFCGSLHLVLLLALSVSYVCKKLSRRGDGEGSKETLKIKRRFMWYKQTMVCCLGVSVFNFILCLLSYFYLYGNVWSDGEAMTLLDFGLRTLSWGALVVYLHTQFFNSGEKMFPLLLRVWWGFYLAISCYCFFVDLFLHHKHVSLEIEWYLVSDVVSVFTGLFLCYVGSLRSDIQDVLEEPLLNGDSSSIDNLENRGADTVTPFGNAGLFSILTFSWMNSLIAAGNKKTLDLEDVPQLHGVDSVVGAFPVFKNKLESDCGRVTRFKFAKALFLLVWKEILWTALLALIHTLSSYVGPYLIDVFVQCLDGRGEFKNQGYILASAFVVAKLAECLAQRHLRFRLQQIGTRLRAVTATMIYNKSLTISSHSKQGHSSGQIINIMTIDANRLGIFSWYMHDPWLVILQVCLALLILYRNLGLGSVAGFVATVIVMSLNYPFGRLEEKFQDKLMESKDKRMKATTEILRNMRILKLQGWEMKFLSKILELRKVETRWLKKYLYTSEVITVVAWVTPTVVAVATFGTCMLMGVPLDSGKVLSALATFEILQSPIYNLPNTVSMLIQTKVSLDRIASFLCLDDLQPDAIEKLPVGSSDTAIEIVDGNFSWDLSSPCATLKDINFKVFNGMKVAVCGTVGSGKSSLLSSILGELPKISGTLKLCGTKAYVAQSPWIQSGKIEENILFGKEMDRERYEKVLEACSLKKDLEILSFGDQTVIGERGINLSGGQKQRIQIARALYQDAQIYLFDDPFSAVDAHTGSHLFKEVLLGLLSSKTVIYVTHQVEFLSTADLILVMKDGRIAQAGKYDDILNSGSDFTVLVGAHKAALSVLDSRQAGPVSENESVRDNNGGENSTDGIVHNEGNKDSQIGKADEVAEPQAQLIQEEEREKGRVGFQIYWKYITTAYGGALVPFILLAQLLFQILQIGSTYWMAWATPVSKDVKPVVSGSRLLIVYVSLVIGSSFGILARVMLLVTAGYKTATLLFNRLHLCIFRAPMSFFDATPSGRIINRASTDQSALEMEIPYIIGELAIQAITLLGIIAVMSQVAWQVFMVSIPVIAACIWYQQYYIPSARELSRLIGVCNAPVIQNFAETISGATTIRSFDQESRFEEINMKLTDAYSRPKFHNSAAMQWLCFRMDMFSSITFAFCLFLLVSFPEKINPAIAGLAVTYALGLHMAQYVLIWCFCNCENKLISVERILQYISIPAEPPLVIEANRPGHSWPSHGEIDIDNLQVRYAPHMPLVLRGLSCTFPGGKKTGIVGRTGSGKSTLIQALFRTVEPAAGQIMIDSIDISLIGLHDLRSRLSIIPQDPTMFEGTVRSNLDPLEEYTDEQIWEVLDKCQLGDEVRKKERKLDSTVIENGENWSMGQRQLVCLGRVLLKKSKVLVLDEATASVDTATDNLIQQTLRQHFSDCTVITIAHRITSVLDSDMVLLLSHGLIEEYDSPTRLLENKSSSFSQLVAEYTVRSNTSFEKSAGIN</sequence>
<dbReference type="CDD" id="cd18579">
    <property type="entry name" value="ABC_6TM_ABCC_D1"/>
    <property type="match status" value="1"/>
</dbReference>
<comment type="catalytic activity">
    <reaction evidence="12">
        <text>ATP + H2O + xenobioticSide 1 = ADP + phosphate + xenobioticSide 2.</text>
        <dbReference type="EC" id="7.6.2.2"/>
    </reaction>
</comment>
<feature type="transmembrane region" description="Helical" evidence="14">
    <location>
        <begin position="15"/>
        <end position="38"/>
    </location>
</feature>
<feature type="transmembrane region" description="Helical" evidence="14">
    <location>
        <begin position="1175"/>
        <end position="1199"/>
    </location>
</feature>
<feature type="transmembrane region" description="Helical" evidence="14">
    <location>
        <begin position="132"/>
        <end position="154"/>
    </location>
</feature>
<dbReference type="InterPro" id="IPR017871">
    <property type="entry name" value="ABC_transporter-like_CS"/>
</dbReference>
<feature type="transmembrane region" description="Helical" evidence="14">
    <location>
        <begin position="166"/>
        <end position="184"/>
    </location>
</feature>
<dbReference type="FunFam" id="1.20.1560.10:FF:000002">
    <property type="entry name" value="ABC transporter C family member 5"/>
    <property type="match status" value="1"/>
</dbReference>
<evidence type="ECO:0000256" key="1">
    <source>
        <dbReference type="ARBA" id="ARBA00004141"/>
    </source>
</evidence>
<organism evidence="17 18">
    <name type="scientific">Populus trichocarpa</name>
    <name type="common">Western balsam poplar</name>
    <name type="synonym">Populus balsamifera subsp. trichocarpa</name>
    <dbReference type="NCBI Taxonomy" id="3694"/>
    <lineage>
        <taxon>Eukaryota</taxon>
        <taxon>Viridiplantae</taxon>
        <taxon>Streptophyta</taxon>
        <taxon>Embryophyta</taxon>
        <taxon>Tracheophyta</taxon>
        <taxon>Spermatophyta</taxon>
        <taxon>Magnoliopsida</taxon>
        <taxon>eudicotyledons</taxon>
        <taxon>Gunneridae</taxon>
        <taxon>Pentapetalae</taxon>
        <taxon>rosids</taxon>
        <taxon>fabids</taxon>
        <taxon>Malpighiales</taxon>
        <taxon>Salicaceae</taxon>
        <taxon>Saliceae</taxon>
        <taxon>Populus</taxon>
    </lineage>
</organism>
<evidence type="ECO:0000256" key="8">
    <source>
        <dbReference type="ARBA" id="ARBA00022840"/>
    </source>
</evidence>
<dbReference type="InterPro" id="IPR003593">
    <property type="entry name" value="AAA+_ATPase"/>
</dbReference>
<dbReference type="SMART" id="SM00382">
    <property type="entry name" value="AAA"/>
    <property type="match status" value="2"/>
</dbReference>
<feature type="transmembrane region" description="Helical" evidence="14">
    <location>
        <begin position="67"/>
        <end position="88"/>
    </location>
</feature>
<evidence type="ECO:0000256" key="9">
    <source>
        <dbReference type="ARBA" id="ARBA00022967"/>
    </source>
</evidence>
<keyword evidence="9" id="KW-1278">Translocase</keyword>
<dbReference type="InterPro" id="IPR027417">
    <property type="entry name" value="P-loop_NTPase"/>
</dbReference>
<dbReference type="PANTHER" id="PTHR24223:SF181">
    <property type="entry name" value="ABC TRANSPORTER C FAMILY MEMBER 3"/>
    <property type="match status" value="1"/>
</dbReference>
<name>A0A2K2B9U0_POPTR</name>
<feature type="transmembrane region" description="Helical" evidence="14">
    <location>
        <begin position="963"/>
        <end position="989"/>
    </location>
</feature>
<feature type="transmembrane region" description="Helical" evidence="14">
    <location>
        <begin position="332"/>
        <end position="351"/>
    </location>
</feature>
<dbReference type="GO" id="GO:0016020">
    <property type="term" value="C:membrane"/>
    <property type="evidence" value="ECO:0007669"/>
    <property type="project" value="UniProtKB-SubCell"/>
</dbReference>
<dbReference type="PROSITE" id="PS00211">
    <property type="entry name" value="ABC_TRANSPORTER_1"/>
    <property type="match status" value="1"/>
</dbReference>
<evidence type="ECO:0000256" key="10">
    <source>
        <dbReference type="ARBA" id="ARBA00022989"/>
    </source>
</evidence>
<feature type="transmembrane region" description="Helical" evidence="14">
    <location>
        <begin position="1034"/>
        <end position="1052"/>
    </location>
</feature>
<evidence type="ECO:0000256" key="3">
    <source>
        <dbReference type="ARBA" id="ARBA00012191"/>
    </source>
</evidence>
<keyword evidence="8" id="KW-0067">ATP-binding</keyword>
<dbReference type="InterPro" id="IPR036640">
    <property type="entry name" value="ABC1_TM_sf"/>
</dbReference>
<evidence type="ECO:0000256" key="12">
    <source>
        <dbReference type="ARBA" id="ARBA00034018"/>
    </source>
</evidence>
<keyword evidence="10 14" id="KW-1133">Transmembrane helix</keyword>
<dbReference type="GO" id="GO:0005524">
    <property type="term" value="F:ATP binding"/>
    <property type="evidence" value="ECO:0007669"/>
    <property type="project" value="UniProtKB-KW"/>
</dbReference>
<accession>A0A2K2B9U0</accession>
<feature type="transmembrane region" description="Helical" evidence="14">
    <location>
        <begin position="920"/>
        <end position="943"/>
    </location>
</feature>
<keyword evidence="5 14" id="KW-0812">Transmembrane</keyword>
<evidence type="ECO:0000313" key="18">
    <source>
        <dbReference type="Proteomes" id="UP000006729"/>
    </source>
</evidence>
<dbReference type="FunFam" id="3.40.50.300:FF:000508">
    <property type="entry name" value="ABC transporter C family member 5"/>
    <property type="match status" value="1"/>
</dbReference>
<feature type="domain" description="ABC transmembrane type-1" evidence="16">
    <location>
        <begin position="297"/>
        <end position="577"/>
    </location>
</feature>
<gene>
    <name evidence="17" type="ORF">POPTR_003G198400</name>
</gene>
<feature type="domain" description="ABC transporter" evidence="15">
    <location>
        <begin position="1240"/>
        <end position="1474"/>
    </location>
</feature>
<dbReference type="FunCoup" id="A0A2K2B9U0">
    <property type="interactions" value="47"/>
</dbReference>
<evidence type="ECO:0000256" key="4">
    <source>
        <dbReference type="ARBA" id="ARBA00022448"/>
    </source>
</evidence>
<feature type="transmembrane region" description="Helical" evidence="14">
    <location>
        <begin position="1058"/>
        <end position="1076"/>
    </location>
</feature>
<evidence type="ECO:0000256" key="2">
    <source>
        <dbReference type="ARBA" id="ARBA00009726"/>
    </source>
</evidence>
<dbReference type="InterPro" id="IPR044746">
    <property type="entry name" value="ABCC_6TM_D1"/>
</dbReference>
<feature type="domain" description="ABC transporter" evidence="15">
    <location>
        <begin position="611"/>
        <end position="834"/>
    </location>
</feature>
<keyword evidence="18" id="KW-1185">Reference proteome</keyword>
<evidence type="ECO:0000256" key="7">
    <source>
        <dbReference type="ARBA" id="ARBA00022741"/>
    </source>
</evidence>
<dbReference type="EMBL" id="CM009292">
    <property type="protein sequence ID" value="PNT46548.2"/>
    <property type="molecule type" value="Genomic_DNA"/>
</dbReference>
<dbReference type="SMR" id="A0A2K2B9U0"/>
<dbReference type="GO" id="GO:0016887">
    <property type="term" value="F:ATP hydrolysis activity"/>
    <property type="evidence" value="ECO:0007669"/>
    <property type="project" value="InterPro"/>
</dbReference>
<protein>
    <recommendedName>
        <fullName evidence="3">ABC-type xenobiotic transporter</fullName>
        <ecNumber evidence="3">7.6.2.2</ecNumber>
    </recommendedName>
</protein>
<dbReference type="InterPro" id="IPR050173">
    <property type="entry name" value="ABC_transporter_C-like"/>
</dbReference>
<keyword evidence="7" id="KW-0547">Nucleotide-binding</keyword>
<dbReference type="FunFam" id="1.20.1560.10:FF:000003">
    <property type="entry name" value="ABC transporter C family member 10"/>
    <property type="match status" value="1"/>
</dbReference>